<keyword evidence="21" id="KW-1185">Reference proteome</keyword>
<dbReference type="EMBL" id="ADEG01000058">
    <property type="protein sequence ID" value="EFA92027.1"/>
    <property type="molecule type" value="Genomic_DNA"/>
</dbReference>
<evidence type="ECO:0000256" key="4">
    <source>
        <dbReference type="ARBA" id="ARBA00005189"/>
    </source>
</evidence>
<feature type="transmembrane region" description="Helical" evidence="19">
    <location>
        <begin position="88"/>
        <end position="109"/>
    </location>
</feature>
<feature type="transmembrane region" description="Helical" evidence="19">
    <location>
        <begin position="246"/>
        <end position="266"/>
    </location>
</feature>
<evidence type="ECO:0000256" key="2">
    <source>
        <dbReference type="ARBA" id="ARBA00004651"/>
    </source>
</evidence>
<dbReference type="GO" id="GO:0016024">
    <property type="term" value="P:CDP-diacylglycerol biosynthetic process"/>
    <property type="evidence" value="ECO:0007669"/>
    <property type="project" value="UniProtKB-UniPathway"/>
</dbReference>
<feature type="transmembrane region" description="Helical" evidence="19">
    <location>
        <begin position="34"/>
        <end position="50"/>
    </location>
</feature>
<dbReference type="UniPathway" id="UPA00557">
    <property type="reaction ID" value="UER00614"/>
</dbReference>
<evidence type="ECO:0000256" key="12">
    <source>
        <dbReference type="ARBA" id="ARBA00022695"/>
    </source>
</evidence>
<dbReference type="PANTHER" id="PTHR46382">
    <property type="entry name" value="PHOSPHATIDATE CYTIDYLYLTRANSFERASE"/>
    <property type="match status" value="1"/>
</dbReference>
<name>D1W610_9BACT</name>
<dbReference type="EC" id="2.7.7.41" evidence="6 18"/>
<comment type="caution">
    <text evidence="20">The sequence shown here is derived from an EMBL/GenBank/DDBJ whole genome shotgun (WGS) entry which is preliminary data.</text>
</comment>
<reference evidence="20 21" key="1">
    <citation type="submission" date="2009-12" db="EMBL/GenBank/DDBJ databases">
        <title>Genome Sequence of Prevotella buccalis ATCC 35310.</title>
        <authorList>
            <person name="Durkin A.S."/>
            <person name="Madupu R."/>
            <person name="Torralba M."/>
            <person name="Methe B."/>
            <person name="Sutton G."/>
            <person name="Strausberg R.L."/>
            <person name="Nelson K.E."/>
        </authorList>
    </citation>
    <scope>NUCLEOTIDE SEQUENCE [LARGE SCALE GENOMIC DNA]</scope>
    <source>
        <strain evidence="20 21">ATCC 35310</strain>
    </source>
</reference>
<evidence type="ECO:0000256" key="11">
    <source>
        <dbReference type="ARBA" id="ARBA00022692"/>
    </source>
</evidence>
<evidence type="ECO:0000256" key="6">
    <source>
        <dbReference type="ARBA" id="ARBA00012487"/>
    </source>
</evidence>
<feature type="transmembrane region" description="Helical" evidence="19">
    <location>
        <begin position="216"/>
        <end position="234"/>
    </location>
</feature>
<evidence type="ECO:0000313" key="20">
    <source>
        <dbReference type="EMBL" id="EFA92027.1"/>
    </source>
</evidence>
<dbReference type="PANTHER" id="PTHR46382:SF1">
    <property type="entry name" value="PHOSPHATIDATE CYTIDYLYLTRANSFERASE"/>
    <property type="match status" value="1"/>
</dbReference>
<protein>
    <recommendedName>
        <fullName evidence="7 18">Phosphatidate cytidylyltransferase</fullName>
        <ecNumber evidence="6 18">2.7.7.41</ecNumber>
    </recommendedName>
</protein>
<evidence type="ECO:0000256" key="18">
    <source>
        <dbReference type="RuleBase" id="RU003938"/>
    </source>
</evidence>
<evidence type="ECO:0000313" key="21">
    <source>
        <dbReference type="Proteomes" id="UP000005283"/>
    </source>
</evidence>
<feature type="transmembrane region" description="Helical" evidence="19">
    <location>
        <begin position="56"/>
        <end position="76"/>
    </location>
</feature>
<keyword evidence="15 19" id="KW-0472">Membrane</keyword>
<comment type="pathway">
    <text evidence="4">Lipid metabolism.</text>
</comment>
<dbReference type="GO" id="GO:0005886">
    <property type="term" value="C:plasma membrane"/>
    <property type="evidence" value="ECO:0007669"/>
    <property type="project" value="UniProtKB-SubCell"/>
</dbReference>
<keyword evidence="10 18" id="KW-0808">Transferase</keyword>
<dbReference type="Pfam" id="PF01148">
    <property type="entry name" value="CTP_transf_1"/>
    <property type="match status" value="1"/>
</dbReference>
<gene>
    <name evidence="20" type="primary">cdsA</name>
    <name evidence="20" type="ORF">HMPREF0650_1597</name>
</gene>
<accession>D1W610</accession>
<dbReference type="eggNOG" id="COG4589">
    <property type="taxonomic scope" value="Bacteria"/>
</dbReference>
<keyword evidence="14" id="KW-0443">Lipid metabolism</keyword>
<evidence type="ECO:0000256" key="17">
    <source>
        <dbReference type="ARBA" id="ARBA00023264"/>
    </source>
</evidence>
<dbReference type="AlphaFoldDB" id="D1W610"/>
<evidence type="ECO:0000256" key="19">
    <source>
        <dbReference type="SAM" id="Phobius"/>
    </source>
</evidence>
<feature type="transmembrane region" description="Helical" evidence="19">
    <location>
        <begin position="115"/>
        <end position="132"/>
    </location>
</feature>
<dbReference type="Proteomes" id="UP000005283">
    <property type="component" value="Unassembled WGS sequence"/>
</dbReference>
<feature type="transmembrane region" description="Helical" evidence="19">
    <location>
        <begin position="173"/>
        <end position="195"/>
    </location>
</feature>
<evidence type="ECO:0000256" key="10">
    <source>
        <dbReference type="ARBA" id="ARBA00022679"/>
    </source>
</evidence>
<organism evidence="20 21">
    <name type="scientific">Hoylesella buccalis ATCC 35310</name>
    <dbReference type="NCBI Taxonomy" id="679190"/>
    <lineage>
        <taxon>Bacteria</taxon>
        <taxon>Pseudomonadati</taxon>
        <taxon>Bacteroidota</taxon>
        <taxon>Bacteroidia</taxon>
        <taxon>Bacteroidales</taxon>
        <taxon>Prevotellaceae</taxon>
        <taxon>Hoylesella</taxon>
    </lineage>
</organism>
<keyword evidence="13 19" id="KW-1133">Transmembrane helix</keyword>
<keyword evidence="9" id="KW-0444">Lipid biosynthesis</keyword>
<evidence type="ECO:0000256" key="7">
    <source>
        <dbReference type="ARBA" id="ARBA00019373"/>
    </source>
</evidence>
<comment type="catalytic activity">
    <reaction evidence="1 18">
        <text>a 1,2-diacyl-sn-glycero-3-phosphate + CTP + H(+) = a CDP-1,2-diacyl-sn-glycerol + diphosphate</text>
        <dbReference type="Rhea" id="RHEA:16229"/>
        <dbReference type="ChEBI" id="CHEBI:15378"/>
        <dbReference type="ChEBI" id="CHEBI:33019"/>
        <dbReference type="ChEBI" id="CHEBI:37563"/>
        <dbReference type="ChEBI" id="CHEBI:58332"/>
        <dbReference type="ChEBI" id="CHEBI:58608"/>
        <dbReference type="EC" id="2.7.7.41"/>
    </reaction>
</comment>
<keyword evidence="8" id="KW-1003">Cell membrane</keyword>
<evidence type="ECO:0000256" key="5">
    <source>
        <dbReference type="ARBA" id="ARBA00010185"/>
    </source>
</evidence>
<comment type="subcellular location">
    <subcellularLocation>
        <location evidence="2">Cell membrane</location>
        <topology evidence="2">Multi-pass membrane protein</topology>
    </subcellularLocation>
</comment>
<evidence type="ECO:0000256" key="8">
    <source>
        <dbReference type="ARBA" id="ARBA00022475"/>
    </source>
</evidence>
<proteinExistence type="inferred from homology"/>
<keyword evidence="17" id="KW-1208">Phospholipid metabolism</keyword>
<evidence type="ECO:0000256" key="14">
    <source>
        <dbReference type="ARBA" id="ARBA00023098"/>
    </source>
</evidence>
<dbReference type="GO" id="GO:0004605">
    <property type="term" value="F:phosphatidate cytidylyltransferase activity"/>
    <property type="evidence" value="ECO:0007669"/>
    <property type="project" value="UniProtKB-EC"/>
</dbReference>
<dbReference type="PROSITE" id="PS01315">
    <property type="entry name" value="CDS"/>
    <property type="match status" value="1"/>
</dbReference>
<keyword evidence="11 18" id="KW-0812">Transmembrane</keyword>
<comment type="pathway">
    <text evidence="3 18">Phospholipid metabolism; CDP-diacylglycerol biosynthesis; CDP-diacylglycerol from sn-glycerol 3-phosphate: step 3/3.</text>
</comment>
<evidence type="ECO:0000256" key="3">
    <source>
        <dbReference type="ARBA" id="ARBA00005119"/>
    </source>
</evidence>
<keyword evidence="12 18" id="KW-0548">Nucleotidyltransferase</keyword>
<keyword evidence="16" id="KW-0594">Phospholipid biosynthesis</keyword>
<evidence type="ECO:0000256" key="9">
    <source>
        <dbReference type="ARBA" id="ARBA00022516"/>
    </source>
</evidence>
<dbReference type="InterPro" id="IPR000374">
    <property type="entry name" value="PC_trans"/>
</dbReference>
<evidence type="ECO:0000256" key="16">
    <source>
        <dbReference type="ARBA" id="ARBA00023209"/>
    </source>
</evidence>
<evidence type="ECO:0000256" key="15">
    <source>
        <dbReference type="ARBA" id="ARBA00023136"/>
    </source>
</evidence>
<evidence type="ECO:0000256" key="13">
    <source>
        <dbReference type="ARBA" id="ARBA00022989"/>
    </source>
</evidence>
<dbReference type="STRING" id="679190.HMPREF0650_1597"/>
<comment type="similarity">
    <text evidence="5 18">Belongs to the CDS family.</text>
</comment>
<sequence length="313" mass="34727">MLVDLSTPHNQLVNSSTCELVNYEPSMTPKLKNLITRSITGILFVAIMTTCFLRPVAMIFVFTLITGMTIWEFTGLVNDRENVTVNRFITTIAGVYFFLAVAGVNSGFIQTNAVFVPYLLTIVYLFISNLYTQSKDAVNDWAYTTLSQLYIALPLSMINVLAFRQSPDGVTHFYYLLPLSIFIFLWTNDTGAYCTGSLFGKHKLFPRISPAKSWEGSIGGGVLVLIVATIIYFLESQGENLSTLNLWEWLGLGLVVVVFGTWGDLVESLFKRTLGIKDSGNILPGHGGMLDRFDSSLMAIPAAVIYLYSITLL</sequence>
<feature type="transmembrane region" description="Helical" evidence="19">
    <location>
        <begin position="141"/>
        <end position="161"/>
    </location>
</feature>
<evidence type="ECO:0000256" key="1">
    <source>
        <dbReference type="ARBA" id="ARBA00001698"/>
    </source>
</evidence>